<evidence type="ECO:0000256" key="4">
    <source>
        <dbReference type="ARBA" id="ARBA00022692"/>
    </source>
</evidence>
<protein>
    <recommendedName>
        <fullName evidence="9">Carbohydrate sulfotransferase</fullName>
        <ecNumber evidence="9">2.8.2.-</ecNumber>
    </recommendedName>
</protein>
<feature type="compositionally biased region" description="Polar residues" evidence="10">
    <location>
        <begin position="417"/>
        <end position="446"/>
    </location>
</feature>
<keyword evidence="5 9" id="KW-1133">Transmembrane helix</keyword>
<keyword evidence="6 9" id="KW-0333">Golgi apparatus</keyword>
<dbReference type="GO" id="GO:0016051">
    <property type="term" value="P:carbohydrate biosynthetic process"/>
    <property type="evidence" value="ECO:0007669"/>
    <property type="project" value="InterPro"/>
</dbReference>
<dbReference type="GO" id="GO:0008146">
    <property type="term" value="F:sulfotransferase activity"/>
    <property type="evidence" value="ECO:0007669"/>
    <property type="project" value="InterPro"/>
</dbReference>
<dbReference type="Proteomes" id="UP001292094">
    <property type="component" value="Unassembled WGS sequence"/>
</dbReference>
<name>A0AAE1TXJ6_9EUCA</name>
<keyword evidence="12" id="KW-1185">Reference proteome</keyword>
<dbReference type="GO" id="GO:0000139">
    <property type="term" value="C:Golgi membrane"/>
    <property type="evidence" value="ECO:0007669"/>
    <property type="project" value="UniProtKB-SubCell"/>
</dbReference>
<comment type="caution">
    <text evidence="11">The sequence shown here is derived from an EMBL/GenBank/DDBJ whole genome shotgun (WGS) entry which is preliminary data.</text>
</comment>
<evidence type="ECO:0000256" key="8">
    <source>
        <dbReference type="ARBA" id="ARBA00023180"/>
    </source>
</evidence>
<feature type="compositionally biased region" description="Polar residues" evidence="10">
    <location>
        <begin position="453"/>
        <end position="469"/>
    </location>
</feature>
<keyword evidence="9" id="KW-0119">Carbohydrate metabolism</keyword>
<evidence type="ECO:0000256" key="1">
    <source>
        <dbReference type="ARBA" id="ARBA00004323"/>
    </source>
</evidence>
<evidence type="ECO:0000256" key="5">
    <source>
        <dbReference type="ARBA" id="ARBA00022989"/>
    </source>
</evidence>
<sequence>MVCVRLRRVKQEGVSVTFLTLLLLCVVGVCLVVLDNMTFKTEFTVEGSSTSQKLITPIIDTGDISSITHSSQQHTSQSSSSPVTELLLNSLDLSVPSNIAENWNSEDNSGVFPNLTAVLSLRMENLKHQCQRLNQIELLPWHKQMILTVNPGPLTFCLVPKVATTSLRALGEVMNGVKPTSPHPVNVLVARHPLLRLLSAYRDKYLGGAALGQYGPSWQRVTGSKDTWINRLYLYWLPALVSTGRLAGQSRVIRLLVKNLRISHRILTRYFSSTSGEMLAFPPAEEVIYYGPEEMTIATHMILSGNHWGLFDAVKRGLNLVHPQSTLANVNFTLTEFLHHVLWTHKYRVPDHHWMAVSSHCRPCSTSLHYLLHLEHLDVELHHLLHSVLGYPHNLTLPSKNRSDKERGYNRMDHNLSTKPQQDSSSTQRPDQIPVSTPKQNPTSPHQDPITRPKQTPTNIHQQGSTTRTTKLEQDLREFKEVPRDLMMEIINIYKEDFLLLGYKANQILT</sequence>
<accession>A0AAE1TXJ6</accession>
<gene>
    <name evidence="11" type="ORF">Pmani_028883</name>
</gene>
<evidence type="ECO:0000256" key="6">
    <source>
        <dbReference type="ARBA" id="ARBA00023034"/>
    </source>
</evidence>
<evidence type="ECO:0000256" key="10">
    <source>
        <dbReference type="SAM" id="MobiDB-lite"/>
    </source>
</evidence>
<evidence type="ECO:0000256" key="3">
    <source>
        <dbReference type="ARBA" id="ARBA00022679"/>
    </source>
</evidence>
<evidence type="ECO:0000256" key="2">
    <source>
        <dbReference type="ARBA" id="ARBA00006339"/>
    </source>
</evidence>
<organism evidence="11 12">
    <name type="scientific">Petrolisthes manimaculis</name>
    <dbReference type="NCBI Taxonomy" id="1843537"/>
    <lineage>
        <taxon>Eukaryota</taxon>
        <taxon>Metazoa</taxon>
        <taxon>Ecdysozoa</taxon>
        <taxon>Arthropoda</taxon>
        <taxon>Crustacea</taxon>
        <taxon>Multicrustacea</taxon>
        <taxon>Malacostraca</taxon>
        <taxon>Eumalacostraca</taxon>
        <taxon>Eucarida</taxon>
        <taxon>Decapoda</taxon>
        <taxon>Pleocyemata</taxon>
        <taxon>Anomura</taxon>
        <taxon>Galatheoidea</taxon>
        <taxon>Porcellanidae</taxon>
        <taxon>Petrolisthes</taxon>
    </lineage>
</organism>
<evidence type="ECO:0000256" key="7">
    <source>
        <dbReference type="ARBA" id="ARBA00023136"/>
    </source>
</evidence>
<feature type="transmembrane region" description="Helical" evidence="9">
    <location>
        <begin position="12"/>
        <end position="34"/>
    </location>
</feature>
<evidence type="ECO:0000313" key="12">
    <source>
        <dbReference type="Proteomes" id="UP001292094"/>
    </source>
</evidence>
<dbReference type="EC" id="2.8.2.-" evidence="9"/>
<dbReference type="InterPro" id="IPR018011">
    <property type="entry name" value="Carb_sulfotrans_8-10"/>
</dbReference>
<comment type="subcellular location">
    <subcellularLocation>
        <location evidence="1 9">Golgi apparatus membrane</location>
        <topology evidence="1 9">Single-pass type II membrane protein</topology>
    </subcellularLocation>
</comment>
<dbReference type="EMBL" id="JAWZYT010003364">
    <property type="protein sequence ID" value="KAK4298804.1"/>
    <property type="molecule type" value="Genomic_DNA"/>
</dbReference>
<evidence type="ECO:0000313" key="11">
    <source>
        <dbReference type="EMBL" id="KAK4298804.1"/>
    </source>
</evidence>
<keyword evidence="7 9" id="KW-0472">Membrane</keyword>
<feature type="compositionally biased region" description="Basic and acidic residues" evidence="10">
    <location>
        <begin position="401"/>
        <end position="416"/>
    </location>
</feature>
<keyword evidence="9" id="KW-0735">Signal-anchor</keyword>
<keyword evidence="8 9" id="KW-0325">Glycoprotein</keyword>
<dbReference type="PANTHER" id="PTHR12137">
    <property type="entry name" value="CARBOHYDRATE SULFOTRANSFERASE"/>
    <property type="match status" value="1"/>
</dbReference>
<dbReference type="AlphaFoldDB" id="A0AAE1TXJ6"/>
<feature type="region of interest" description="Disordered" evidence="10">
    <location>
        <begin position="395"/>
        <end position="473"/>
    </location>
</feature>
<dbReference type="PANTHER" id="PTHR12137:SF54">
    <property type="entry name" value="CARBOHYDRATE SULFOTRANSFERASE"/>
    <property type="match status" value="1"/>
</dbReference>
<comment type="similarity">
    <text evidence="2 9">Belongs to the sulfotransferase 2 family.</text>
</comment>
<dbReference type="Pfam" id="PF03567">
    <property type="entry name" value="Sulfotransfer_2"/>
    <property type="match status" value="1"/>
</dbReference>
<evidence type="ECO:0000256" key="9">
    <source>
        <dbReference type="RuleBase" id="RU364020"/>
    </source>
</evidence>
<keyword evidence="3 9" id="KW-0808">Transferase</keyword>
<proteinExistence type="inferred from homology"/>
<dbReference type="InterPro" id="IPR005331">
    <property type="entry name" value="Sulfotransferase"/>
</dbReference>
<keyword evidence="4 9" id="KW-0812">Transmembrane</keyword>
<reference evidence="11" key="1">
    <citation type="submission" date="2023-11" db="EMBL/GenBank/DDBJ databases">
        <title>Genome assemblies of two species of porcelain crab, Petrolisthes cinctipes and Petrolisthes manimaculis (Anomura: Porcellanidae).</title>
        <authorList>
            <person name="Angst P."/>
        </authorList>
    </citation>
    <scope>NUCLEOTIDE SEQUENCE</scope>
    <source>
        <strain evidence="11">PB745_02</strain>
        <tissue evidence="11">Gill</tissue>
    </source>
</reference>